<evidence type="ECO:0000259" key="1">
    <source>
        <dbReference type="Pfam" id="PF01841"/>
    </source>
</evidence>
<dbReference type="EMBL" id="JAPZVP010000005">
    <property type="protein sequence ID" value="MDA1359696.1"/>
    <property type="molecule type" value="Genomic_DNA"/>
</dbReference>
<reference evidence="2" key="1">
    <citation type="submission" date="2022-12" db="EMBL/GenBank/DDBJ databases">
        <title>Gycomyces niveus sp.nov.,a novel actinomycete isolated from soil in Shouguan.</title>
        <authorList>
            <person name="Yang X."/>
        </authorList>
    </citation>
    <scope>NUCLEOTIDE SEQUENCE</scope>
    <source>
        <strain evidence="2">NEAU-A15</strain>
    </source>
</reference>
<accession>A0A9X3SQ43</accession>
<dbReference type="InterPro" id="IPR038765">
    <property type="entry name" value="Papain-like_cys_pep_sf"/>
</dbReference>
<evidence type="ECO:0000313" key="3">
    <source>
        <dbReference type="Proteomes" id="UP001146067"/>
    </source>
</evidence>
<dbReference type="InterPro" id="IPR002931">
    <property type="entry name" value="Transglutaminase-like"/>
</dbReference>
<gene>
    <name evidence="2" type="ORF">O1R50_08685</name>
</gene>
<dbReference type="AlphaFoldDB" id="A0A9X3SQ43"/>
<comment type="caution">
    <text evidence="2">The sequence shown here is derived from an EMBL/GenBank/DDBJ whole genome shotgun (WGS) entry which is preliminary data.</text>
</comment>
<feature type="domain" description="Transglutaminase-like" evidence="1">
    <location>
        <begin position="98"/>
        <end position="151"/>
    </location>
</feature>
<evidence type="ECO:0000313" key="2">
    <source>
        <dbReference type="EMBL" id="MDA1359696.1"/>
    </source>
</evidence>
<sequence>MSANEVLAYYTQPGPLSDAGDHRTDLLALPTEPRELLAAVQGLLVHQALTGLYGFDLAEHQRETAHVRAADRILAQILDDDQRPLTDPRDPKHRFACTCRTFTLVTVAALRAHGVPARARCGFLHYAPDADWYIDHWVAEYWDGERWILSDAQMDPIQVKEFGLDFDPADVPRDKFVVAGQAWIAYRAGELDADKCGLPGIPGESGPWWIAANLVRDAAALSNMELLPWDVWGRIPEPEDEIDADLTALFDDLAAVTVDPRTAADVRARYETDDRIRVPDQVRNAVRQSTEPVIPVD</sequence>
<dbReference type="Proteomes" id="UP001146067">
    <property type="component" value="Unassembled WGS sequence"/>
</dbReference>
<dbReference type="SUPFAM" id="SSF54001">
    <property type="entry name" value="Cysteine proteinases"/>
    <property type="match status" value="1"/>
</dbReference>
<dbReference type="Gene3D" id="3.10.620.30">
    <property type="match status" value="1"/>
</dbReference>
<dbReference type="RefSeq" id="WP_270109557.1">
    <property type="nucleotide sequence ID" value="NZ_JAPZVP010000005.1"/>
</dbReference>
<keyword evidence="3" id="KW-1185">Reference proteome</keyword>
<proteinExistence type="predicted"/>
<dbReference type="Pfam" id="PF01841">
    <property type="entry name" value="Transglut_core"/>
    <property type="match status" value="1"/>
</dbReference>
<organism evidence="2 3">
    <name type="scientific">Glycomyces luteolus</name>
    <dbReference type="NCBI Taxonomy" id="2670330"/>
    <lineage>
        <taxon>Bacteria</taxon>
        <taxon>Bacillati</taxon>
        <taxon>Actinomycetota</taxon>
        <taxon>Actinomycetes</taxon>
        <taxon>Glycomycetales</taxon>
        <taxon>Glycomycetaceae</taxon>
        <taxon>Glycomyces</taxon>
    </lineage>
</organism>
<protein>
    <submittedName>
        <fullName evidence="2">Transglutaminase-like domain-containing protein</fullName>
    </submittedName>
</protein>
<name>A0A9X3SQ43_9ACTN</name>